<sequence>MVVYGVSLGKVGATPRRDRHAQISRGSSGSDDRDGSSFVCVDKIAQEAVTAARGKAIIPTLVRLQDEPVAQRRGVQEKGKKETSVRSAVDPADPFFVVFMATLPYLAHTDAATAAATR</sequence>
<dbReference type="EMBL" id="ADBL01002160">
    <property type="status" value="NOT_ANNOTATED_CDS"/>
    <property type="molecule type" value="Genomic_DNA"/>
</dbReference>
<evidence type="ECO:0000256" key="1">
    <source>
        <dbReference type="SAM" id="MobiDB-lite"/>
    </source>
</evidence>
<reference evidence="2" key="1">
    <citation type="submission" date="2010-05" db="EMBL/GenBank/DDBJ databases">
        <title>The Genome Sequence of Magnaporthe poae strain ATCC 64411.</title>
        <authorList>
            <consortium name="The Broad Institute Genome Sequencing Platform"/>
            <consortium name="Broad Institute Genome Sequencing Center for Infectious Disease"/>
            <person name="Ma L.-J."/>
            <person name="Dead R."/>
            <person name="Young S."/>
            <person name="Zeng Q."/>
            <person name="Koehrsen M."/>
            <person name="Alvarado L."/>
            <person name="Berlin A."/>
            <person name="Chapman S.B."/>
            <person name="Chen Z."/>
            <person name="Freedman E."/>
            <person name="Gellesch M."/>
            <person name="Goldberg J."/>
            <person name="Griggs A."/>
            <person name="Gujja S."/>
            <person name="Heilman E.R."/>
            <person name="Heiman D."/>
            <person name="Hepburn T."/>
            <person name="Howarth C."/>
            <person name="Jen D."/>
            <person name="Larson L."/>
            <person name="Mehta T."/>
            <person name="Neiman D."/>
            <person name="Pearson M."/>
            <person name="Roberts A."/>
            <person name="Saif S."/>
            <person name="Shea T."/>
            <person name="Shenoy N."/>
            <person name="Sisk P."/>
            <person name="Stolte C."/>
            <person name="Sykes S."/>
            <person name="Walk T."/>
            <person name="White J."/>
            <person name="Yandava C."/>
            <person name="Haas B."/>
            <person name="Nusbaum C."/>
            <person name="Birren B."/>
        </authorList>
    </citation>
    <scope>NUCLEOTIDE SEQUENCE</scope>
    <source>
        <strain evidence="2">ATCC 64411</strain>
    </source>
</reference>
<accession>A0A0C4E8G6</accession>
<evidence type="ECO:0000313" key="4">
    <source>
        <dbReference type="Proteomes" id="UP000011715"/>
    </source>
</evidence>
<reference evidence="4" key="2">
    <citation type="submission" date="2010-05" db="EMBL/GenBank/DDBJ databases">
        <title>The genome sequence of Magnaporthe poae strain ATCC 64411.</title>
        <authorList>
            <person name="Ma L.-J."/>
            <person name="Dead R."/>
            <person name="Young S."/>
            <person name="Zeng Q."/>
            <person name="Koehrsen M."/>
            <person name="Alvarado L."/>
            <person name="Berlin A."/>
            <person name="Chapman S.B."/>
            <person name="Chen Z."/>
            <person name="Freedman E."/>
            <person name="Gellesch M."/>
            <person name="Goldberg J."/>
            <person name="Griggs A."/>
            <person name="Gujja S."/>
            <person name="Heilman E.R."/>
            <person name="Heiman D."/>
            <person name="Hepburn T."/>
            <person name="Howarth C."/>
            <person name="Jen D."/>
            <person name="Larson L."/>
            <person name="Mehta T."/>
            <person name="Neiman D."/>
            <person name="Pearson M."/>
            <person name="Roberts A."/>
            <person name="Saif S."/>
            <person name="Shea T."/>
            <person name="Shenoy N."/>
            <person name="Sisk P."/>
            <person name="Stolte C."/>
            <person name="Sykes S."/>
            <person name="Walk T."/>
            <person name="White J."/>
            <person name="Yandava C."/>
            <person name="Haas B."/>
            <person name="Nusbaum C."/>
            <person name="Birren B."/>
        </authorList>
    </citation>
    <scope>NUCLEOTIDE SEQUENCE [LARGE SCALE GENOMIC DNA]</scope>
    <source>
        <strain evidence="4">ATCC 64411 / 73-15</strain>
    </source>
</reference>
<dbReference type="EMBL" id="GL876973">
    <property type="protein sequence ID" value="KLU89899.1"/>
    <property type="molecule type" value="Genomic_DNA"/>
</dbReference>
<dbReference type="Proteomes" id="UP000011715">
    <property type="component" value="Unassembled WGS sequence"/>
</dbReference>
<reference evidence="3" key="4">
    <citation type="journal article" date="2015" name="G3 (Bethesda)">
        <title>Genome sequences of three phytopathogenic species of the Magnaporthaceae family of fungi.</title>
        <authorList>
            <person name="Okagaki L.H."/>
            <person name="Nunes C.C."/>
            <person name="Sailsbery J."/>
            <person name="Clay B."/>
            <person name="Brown D."/>
            <person name="John T."/>
            <person name="Oh Y."/>
            <person name="Young N."/>
            <person name="Fitzgerald M."/>
            <person name="Haas B.J."/>
            <person name="Zeng Q."/>
            <person name="Young S."/>
            <person name="Adiconis X."/>
            <person name="Fan L."/>
            <person name="Levin J.Z."/>
            <person name="Mitchell T.K."/>
            <person name="Okubara P.A."/>
            <person name="Farman M.L."/>
            <person name="Kohn L.M."/>
            <person name="Birren B."/>
            <person name="Ma L.-J."/>
            <person name="Dean R.A."/>
        </authorList>
    </citation>
    <scope>NUCLEOTIDE SEQUENCE</scope>
    <source>
        <strain evidence="3">ATCC 64411 / 73-15</strain>
    </source>
</reference>
<dbReference type="VEuPathDB" id="FungiDB:MAPG_08868"/>
<proteinExistence type="predicted"/>
<feature type="region of interest" description="Disordered" evidence="1">
    <location>
        <begin position="13"/>
        <end position="36"/>
    </location>
</feature>
<dbReference type="EnsemblFungi" id="MAPG_08868T0">
    <property type="protein sequence ID" value="MAPG_08868T0"/>
    <property type="gene ID" value="MAPG_08868"/>
</dbReference>
<name>A0A0C4E8G6_MAGP6</name>
<gene>
    <name evidence="2" type="ORF">MAPG_08868</name>
</gene>
<keyword evidence="4" id="KW-1185">Reference proteome</keyword>
<protein>
    <submittedName>
        <fullName evidence="2 3">Uncharacterized protein</fullName>
    </submittedName>
</protein>
<evidence type="ECO:0000313" key="3">
    <source>
        <dbReference type="EnsemblFungi" id="MAPG_08868T0"/>
    </source>
</evidence>
<reference evidence="3" key="5">
    <citation type="submission" date="2015-06" db="UniProtKB">
        <authorList>
            <consortium name="EnsemblFungi"/>
        </authorList>
    </citation>
    <scope>IDENTIFICATION</scope>
    <source>
        <strain evidence="3">ATCC 64411</strain>
    </source>
</reference>
<organism evidence="3 4">
    <name type="scientific">Magnaporthiopsis poae (strain ATCC 64411 / 73-15)</name>
    <name type="common">Kentucky bluegrass fungus</name>
    <name type="synonym">Magnaporthe poae</name>
    <dbReference type="NCBI Taxonomy" id="644358"/>
    <lineage>
        <taxon>Eukaryota</taxon>
        <taxon>Fungi</taxon>
        <taxon>Dikarya</taxon>
        <taxon>Ascomycota</taxon>
        <taxon>Pezizomycotina</taxon>
        <taxon>Sordariomycetes</taxon>
        <taxon>Sordariomycetidae</taxon>
        <taxon>Magnaporthales</taxon>
        <taxon>Magnaporthaceae</taxon>
        <taxon>Magnaporthiopsis</taxon>
    </lineage>
</organism>
<evidence type="ECO:0000313" key="2">
    <source>
        <dbReference type="EMBL" id="KLU89899.1"/>
    </source>
</evidence>
<dbReference type="AlphaFoldDB" id="A0A0C4E8G6"/>
<reference evidence="2" key="3">
    <citation type="submission" date="2011-03" db="EMBL/GenBank/DDBJ databases">
        <title>Annotation of Magnaporthe poae ATCC 64411.</title>
        <authorList>
            <person name="Ma L.-J."/>
            <person name="Dead R."/>
            <person name="Young S.K."/>
            <person name="Zeng Q."/>
            <person name="Gargeya S."/>
            <person name="Fitzgerald M."/>
            <person name="Haas B."/>
            <person name="Abouelleil A."/>
            <person name="Alvarado L."/>
            <person name="Arachchi H.M."/>
            <person name="Berlin A."/>
            <person name="Brown A."/>
            <person name="Chapman S.B."/>
            <person name="Chen Z."/>
            <person name="Dunbar C."/>
            <person name="Freedman E."/>
            <person name="Gearin G."/>
            <person name="Gellesch M."/>
            <person name="Goldberg J."/>
            <person name="Griggs A."/>
            <person name="Gujja S."/>
            <person name="Heiman D."/>
            <person name="Howarth C."/>
            <person name="Larson L."/>
            <person name="Lui A."/>
            <person name="MacDonald P.J.P."/>
            <person name="Mehta T."/>
            <person name="Montmayeur A."/>
            <person name="Murphy C."/>
            <person name="Neiman D."/>
            <person name="Pearson M."/>
            <person name="Priest M."/>
            <person name="Roberts A."/>
            <person name="Saif S."/>
            <person name="Shea T."/>
            <person name="Shenoy N."/>
            <person name="Sisk P."/>
            <person name="Stolte C."/>
            <person name="Sykes S."/>
            <person name="Yandava C."/>
            <person name="Wortman J."/>
            <person name="Nusbaum C."/>
            <person name="Birren B."/>
        </authorList>
    </citation>
    <scope>NUCLEOTIDE SEQUENCE</scope>
    <source>
        <strain evidence="2">ATCC 64411</strain>
    </source>
</reference>